<dbReference type="AlphaFoldDB" id="A0A811JQR3"/>
<dbReference type="Proteomes" id="UP000783686">
    <property type="component" value="Unassembled WGS sequence"/>
</dbReference>
<evidence type="ECO:0000256" key="1">
    <source>
        <dbReference type="SAM" id="MobiDB-lite"/>
    </source>
</evidence>
<proteinExistence type="predicted"/>
<organism evidence="2 3">
    <name type="scientific">Bursaphelenchus okinawaensis</name>
    <dbReference type="NCBI Taxonomy" id="465554"/>
    <lineage>
        <taxon>Eukaryota</taxon>
        <taxon>Metazoa</taxon>
        <taxon>Ecdysozoa</taxon>
        <taxon>Nematoda</taxon>
        <taxon>Chromadorea</taxon>
        <taxon>Rhabditida</taxon>
        <taxon>Tylenchina</taxon>
        <taxon>Tylenchomorpha</taxon>
        <taxon>Aphelenchoidea</taxon>
        <taxon>Aphelenchoididae</taxon>
        <taxon>Bursaphelenchus</taxon>
    </lineage>
</organism>
<dbReference type="Proteomes" id="UP000614601">
    <property type="component" value="Unassembled WGS sequence"/>
</dbReference>
<gene>
    <name evidence="2" type="ORF">BOKJ2_LOCUS229</name>
</gene>
<reference evidence="2" key="1">
    <citation type="submission" date="2020-09" db="EMBL/GenBank/DDBJ databases">
        <authorList>
            <person name="Kikuchi T."/>
        </authorList>
    </citation>
    <scope>NUCLEOTIDE SEQUENCE</scope>
    <source>
        <strain evidence="2">SH1</strain>
    </source>
</reference>
<comment type="caution">
    <text evidence="2">The sequence shown here is derived from an EMBL/GenBank/DDBJ whole genome shotgun (WGS) entry which is preliminary data.</text>
</comment>
<feature type="compositionally biased region" description="Polar residues" evidence="1">
    <location>
        <begin position="151"/>
        <end position="171"/>
    </location>
</feature>
<feature type="compositionally biased region" description="Polar residues" evidence="1">
    <location>
        <begin position="35"/>
        <end position="59"/>
    </location>
</feature>
<feature type="region of interest" description="Disordered" evidence="1">
    <location>
        <begin position="35"/>
        <end position="227"/>
    </location>
</feature>
<name>A0A811JQR3_9BILA</name>
<feature type="compositionally biased region" description="Basic and acidic residues" evidence="1">
    <location>
        <begin position="141"/>
        <end position="150"/>
    </location>
</feature>
<evidence type="ECO:0000313" key="2">
    <source>
        <dbReference type="EMBL" id="CAD5205545.1"/>
    </source>
</evidence>
<feature type="compositionally biased region" description="Basic and acidic residues" evidence="1">
    <location>
        <begin position="204"/>
        <end position="213"/>
    </location>
</feature>
<sequence>MYANPANPGTGSVRSNEYERPVIYPRAPIRNSIQSKNSQIIEESSRNGFNRGLNDSATNIGRGAEMNIRDSIRSNKKSPNVSGEKIIEDDKTKNRDIGIGRGAGMNIRDSKRGTKEPTNIGGGTKIEYDKGIGQGITTKPGDSKSPKESKTIGQGTQVESRKPAQNVNDSDSPIGRGTGMNIGNSKRSTKESKTIGQGQGIATKPKDPQRNPKESINVGQGAPIRLGTPAPTVIGQDTFIGQGAALGSLNHRF</sequence>
<dbReference type="EMBL" id="CAJFDH010000001">
    <property type="protein sequence ID" value="CAD5205545.1"/>
    <property type="molecule type" value="Genomic_DNA"/>
</dbReference>
<dbReference type="EMBL" id="CAJFCW020000001">
    <property type="protein sequence ID" value="CAG9077988.1"/>
    <property type="molecule type" value="Genomic_DNA"/>
</dbReference>
<evidence type="ECO:0000313" key="3">
    <source>
        <dbReference type="Proteomes" id="UP000614601"/>
    </source>
</evidence>
<feature type="compositionally biased region" description="Basic and acidic residues" evidence="1">
    <location>
        <begin position="85"/>
        <end position="98"/>
    </location>
</feature>
<protein>
    <submittedName>
        <fullName evidence="2">Uncharacterized protein</fullName>
    </submittedName>
</protein>
<accession>A0A811JQR3</accession>
<keyword evidence="3" id="KW-1185">Reference proteome</keyword>